<evidence type="ECO:0000313" key="4">
    <source>
        <dbReference type="Proteomes" id="UP000660729"/>
    </source>
</evidence>
<dbReference type="OrthoDB" id="5376804at2759"/>
<dbReference type="PANTHER" id="PTHR35394">
    <property type="entry name" value="DUF3176 DOMAIN-CONTAINING PROTEIN"/>
    <property type="match status" value="1"/>
</dbReference>
<dbReference type="Proteomes" id="UP000660729">
    <property type="component" value="Unassembled WGS sequence"/>
</dbReference>
<dbReference type="PANTHER" id="PTHR35394:SF5">
    <property type="entry name" value="DUF3176 DOMAIN-CONTAINING PROTEIN"/>
    <property type="match status" value="1"/>
</dbReference>
<feature type="transmembrane region" description="Helical" evidence="2">
    <location>
        <begin position="336"/>
        <end position="361"/>
    </location>
</feature>
<evidence type="ECO:0000313" key="3">
    <source>
        <dbReference type="EMBL" id="KAF7191939.1"/>
    </source>
</evidence>
<keyword evidence="2" id="KW-1133">Transmembrane helix</keyword>
<evidence type="ECO:0000256" key="1">
    <source>
        <dbReference type="SAM" id="MobiDB-lite"/>
    </source>
</evidence>
<name>A0A8H6VL17_9PEZI</name>
<dbReference type="AlphaFoldDB" id="A0A8H6VL17"/>
<dbReference type="EMBL" id="JABCIY010000153">
    <property type="protein sequence ID" value="KAF7191939.1"/>
    <property type="molecule type" value="Genomic_DNA"/>
</dbReference>
<feature type="region of interest" description="Disordered" evidence="1">
    <location>
        <begin position="420"/>
        <end position="451"/>
    </location>
</feature>
<evidence type="ECO:0000256" key="2">
    <source>
        <dbReference type="SAM" id="Phobius"/>
    </source>
</evidence>
<sequence>MLAINPFVQQIVKTEVRTISRPEATLPVTSEYDPSGFDDVNMKAAFMNGMLTTSNASTQFDVDPICSTGNCTWDAYESFAFCGSCVEVTDHLRYTTETQKPYGTNQTVEYVIANLTNGIYLNTTEGYNQGRYAMNVNNSWQYPTLAKSIAFAGRNDTILNAFVIVRNYTWLEKPLTPYDIGSPYAAECSLRWCLAEYTATMQEGSFHESMTREPIDLEGSYARNFTLGNDTYSISYNPTKFLQEYMSAQVQAVEHDIYADADIFSPTDRWSNAVSQSMYIHLNQTASHTLDQMFDNVAKSMTRALRMQEGSSWARGKVTSVVTGNTMHLEVHIVVIWAWIALPFALFVLVAALTTAVAISARHEEVPPWKGSSLATLFHGLRHSDTSIEELHRLMEVHEMEEAAGKMWTRLDARNQYLEHDHSSTRSSAEPLAPPEAHLSNDNGIPGDSQT</sequence>
<keyword evidence="2" id="KW-0472">Membrane</keyword>
<accession>A0A8H6VL17</accession>
<reference evidence="3" key="1">
    <citation type="submission" date="2020-04" db="EMBL/GenBank/DDBJ databases">
        <title>Draft genome resource of the tomato pathogen Pseudocercospora fuligena.</title>
        <authorList>
            <person name="Zaccaron A."/>
        </authorList>
    </citation>
    <scope>NUCLEOTIDE SEQUENCE</scope>
    <source>
        <strain evidence="3">PF001</strain>
    </source>
</reference>
<organism evidence="3 4">
    <name type="scientific">Pseudocercospora fuligena</name>
    <dbReference type="NCBI Taxonomy" id="685502"/>
    <lineage>
        <taxon>Eukaryota</taxon>
        <taxon>Fungi</taxon>
        <taxon>Dikarya</taxon>
        <taxon>Ascomycota</taxon>
        <taxon>Pezizomycotina</taxon>
        <taxon>Dothideomycetes</taxon>
        <taxon>Dothideomycetidae</taxon>
        <taxon>Mycosphaerellales</taxon>
        <taxon>Mycosphaerellaceae</taxon>
        <taxon>Pseudocercospora</taxon>
    </lineage>
</organism>
<proteinExistence type="predicted"/>
<feature type="compositionally biased region" description="Polar residues" evidence="1">
    <location>
        <begin position="440"/>
        <end position="451"/>
    </location>
</feature>
<keyword evidence="4" id="KW-1185">Reference proteome</keyword>
<gene>
    <name evidence="3" type="ORF">HII31_06749</name>
</gene>
<keyword evidence="2" id="KW-0812">Transmembrane</keyword>
<protein>
    <submittedName>
        <fullName evidence="3">Uncharacterized protein</fullName>
    </submittedName>
</protein>
<comment type="caution">
    <text evidence="3">The sequence shown here is derived from an EMBL/GenBank/DDBJ whole genome shotgun (WGS) entry which is preliminary data.</text>
</comment>